<sequence length="201" mass="21078">MDEDTAALAGRIGARVRQGRQAQRRTLDQLAEAAGVSRRMVVNVEQGVVNPSIGTLLRLGDALGLSLPALVGDPQPASVVVTRRGEGAVLWRGDSGGRGVLLAAAADTPDACELWEWTLHPGEQRVSEPHEPGTRELIHVRQGTLTVTTDGRATTLAAGDAVAFPGDVAHAYADTHDEPVRFVLTVFEPGAARAGRAVGDV</sequence>
<dbReference type="PROSITE" id="PS50943">
    <property type="entry name" value="HTH_CROC1"/>
    <property type="match status" value="1"/>
</dbReference>
<dbReference type="Gene3D" id="2.60.120.10">
    <property type="entry name" value="Jelly Rolls"/>
    <property type="match status" value="1"/>
</dbReference>
<dbReference type="Gene3D" id="1.10.260.40">
    <property type="entry name" value="lambda repressor-like DNA-binding domains"/>
    <property type="match status" value="1"/>
</dbReference>
<dbReference type="InterPro" id="IPR011051">
    <property type="entry name" value="RmlC_Cupin_sf"/>
</dbReference>
<protein>
    <submittedName>
        <fullName evidence="3">Helix-turn-helix domain-containing protein</fullName>
    </submittedName>
</protein>
<dbReference type="GO" id="GO:0003700">
    <property type="term" value="F:DNA-binding transcription factor activity"/>
    <property type="evidence" value="ECO:0007669"/>
    <property type="project" value="TreeGrafter"/>
</dbReference>
<dbReference type="SUPFAM" id="SSF51182">
    <property type="entry name" value="RmlC-like cupins"/>
    <property type="match status" value="1"/>
</dbReference>
<dbReference type="InterPro" id="IPR001387">
    <property type="entry name" value="Cro/C1-type_HTH"/>
</dbReference>
<dbReference type="Pfam" id="PF07883">
    <property type="entry name" value="Cupin_2"/>
    <property type="match status" value="1"/>
</dbReference>
<dbReference type="AlphaFoldDB" id="A0A939C243"/>
<keyword evidence="1" id="KW-0238">DNA-binding</keyword>
<dbReference type="SUPFAM" id="SSF47413">
    <property type="entry name" value="lambda repressor-like DNA-binding domains"/>
    <property type="match status" value="1"/>
</dbReference>
<accession>A0A939C243</accession>
<organism evidence="3 4">
    <name type="scientific">Nakamurella flavida</name>
    <dbReference type="NCBI Taxonomy" id="363630"/>
    <lineage>
        <taxon>Bacteria</taxon>
        <taxon>Bacillati</taxon>
        <taxon>Actinomycetota</taxon>
        <taxon>Actinomycetes</taxon>
        <taxon>Nakamurellales</taxon>
        <taxon>Nakamurellaceae</taxon>
        <taxon>Nakamurella</taxon>
    </lineage>
</organism>
<dbReference type="Pfam" id="PF01381">
    <property type="entry name" value="HTH_3"/>
    <property type="match status" value="1"/>
</dbReference>
<dbReference type="EMBL" id="JAERWL010000005">
    <property type="protein sequence ID" value="MBM9475666.1"/>
    <property type="molecule type" value="Genomic_DNA"/>
</dbReference>
<name>A0A939C243_9ACTN</name>
<dbReference type="PANTHER" id="PTHR46797:SF1">
    <property type="entry name" value="METHYLPHOSPHONATE SYNTHASE"/>
    <property type="match status" value="1"/>
</dbReference>
<keyword evidence="4" id="KW-1185">Reference proteome</keyword>
<dbReference type="PANTHER" id="PTHR46797">
    <property type="entry name" value="HTH-TYPE TRANSCRIPTIONAL REGULATOR"/>
    <property type="match status" value="1"/>
</dbReference>
<dbReference type="InterPro" id="IPR013096">
    <property type="entry name" value="Cupin_2"/>
</dbReference>
<dbReference type="Proteomes" id="UP000663801">
    <property type="component" value="Unassembled WGS sequence"/>
</dbReference>
<dbReference type="InterPro" id="IPR014710">
    <property type="entry name" value="RmlC-like_jellyroll"/>
</dbReference>
<dbReference type="CDD" id="cd02209">
    <property type="entry name" value="cupin_XRE_C"/>
    <property type="match status" value="1"/>
</dbReference>
<dbReference type="SMART" id="SM00530">
    <property type="entry name" value="HTH_XRE"/>
    <property type="match status" value="1"/>
</dbReference>
<evidence type="ECO:0000256" key="1">
    <source>
        <dbReference type="ARBA" id="ARBA00023125"/>
    </source>
</evidence>
<dbReference type="InterPro" id="IPR010982">
    <property type="entry name" value="Lambda_DNA-bd_dom_sf"/>
</dbReference>
<dbReference type="InterPro" id="IPR050807">
    <property type="entry name" value="TransReg_Diox_bact_type"/>
</dbReference>
<dbReference type="RefSeq" id="WP_205255769.1">
    <property type="nucleotide sequence ID" value="NZ_BAAAPV010000002.1"/>
</dbReference>
<dbReference type="GO" id="GO:0005829">
    <property type="term" value="C:cytosol"/>
    <property type="evidence" value="ECO:0007669"/>
    <property type="project" value="TreeGrafter"/>
</dbReference>
<gene>
    <name evidence="3" type="ORF">JL107_04315</name>
</gene>
<proteinExistence type="predicted"/>
<evidence type="ECO:0000313" key="3">
    <source>
        <dbReference type="EMBL" id="MBM9475666.1"/>
    </source>
</evidence>
<evidence type="ECO:0000313" key="4">
    <source>
        <dbReference type="Proteomes" id="UP000663801"/>
    </source>
</evidence>
<reference evidence="3" key="1">
    <citation type="submission" date="2021-01" db="EMBL/GenBank/DDBJ databases">
        <title>KCTC 19127 draft genome.</title>
        <authorList>
            <person name="An D."/>
        </authorList>
    </citation>
    <scope>NUCLEOTIDE SEQUENCE</scope>
    <source>
        <strain evidence="3">KCTC 19127</strain>
    </source>
</reference>
<dbReference type="GO" id="GO:0003677">
    <property type="term" value="F:DNA binding"/>
    <property type="evidence" value="ECO:0007669"/>
    <property type="project" value="UniProtKB-KW"/>
</dbReference>
<comment type="caution">
    <text evidence="3">The sequence shown here is derived from an EMBL/GenBank/DDBJ whole genome shotgun (WGS) entry which is preliminary data.</text>
</comment>
<evidence type="ECO:0000259" key="2">
    <source>
        <dbReference type="PROSITE" id="PS50943"/>
    </source>
</evidence>
<dbReference type="CDD" id="cd00093">
    <property type="entry name" value="HTH_XRE"/>
    <property type="match status" value="1"/>
</dbReference>
<feature type="domain" description="HTH cro/C1-type" evidence="2">
    <location>
        <begin position="16"/>
        <end position="70"/>
    </location>
</feature>